<reference evidence="2 3" key="1">
    <citation type="journal article" date="2019" name="Emerg. Microbes Infect.">
        <title>Comprehensive subspecies identification of 175 nontuberculous mycobacteria species based on 7547 genomic profiles.</title>
        <authorList>
            <person name="Matsumoto Y."/>
            <person name="Kinjo T."/>
            <person name="Motooka D."/>
            <person name="Nabeya D."/>
            <person name="Jung N."/>
            <person name="Uechi K."/>
            <person name="Horii T."/>
            <person name="Iida T."/>
            <person name="Fujita J."/>
            <person name="Nakamura S."/>
        </authorList>
    </citation>
    <scope>NUCLEOTIDE SEQUENCE [LARGE SCALE GENOMIC DNA]</scope>
    <source>
        <strain evidence="2 3">JCM 17423</strain>
    </source>
</reference>
<sequence>MTVYLVPGYPAAADANRSATVPSLTAVACTVAGPPKVTCVSSPVPSWETDVLPDYQRHTLSLGPDPDGEGDLVATVVRRGRPQPGARRAVLLVHGFTDYFFHNELADHLAARGFAFYAIDLHKCGRSRRDGQTPHFTTDLSRYDRELEQGLRIIGEETGGAAVLVVGHSAGGLVVSLWLDRLRRRGLTAALNVTGLVLNSPWFDLQGPAMLRSAAASAALGAVSRFGKRRIVRSPNPGGGYGATLHRDFAGEFDYDLEWKPVGGFPVTAGWIHAIRRGHARLHRGLDVGVPNLILRSDHSVREAPDPAEMQRGDAVLDVTHIARWAGCVGNRSTIVPIADAKHDVFLSLAEPRRAAYGELDRWLDWYLAEHRATTRRSERG</sequence>
<dbReference type="InterPro" id="IPR051044">
    <property type="entry name" value="MAG_DAG_Lipase"/>
</dbReference>
<dbReference type="AlphaFoldDB" id="A0AAD1MU07"/>
<protein>
    <submittedName>
        <fullName evidence="2">Alpha/beta hydrolase</fullName>
    </submittedName>
</protein>
<dbReference type="Proteomes" id="UP000466607">
    <property type="component" value="Chromosome"/>
</dbReference>
<name>A0AAD1MU07_9MYCO</name>
<gene>
    <name evidence="2" type="ORF">MLIT_21800</name>
</gene>
<evidence type="ECO:0000313" key="2">
    <source>
        <dbReference type="EMBL" id="BBY16588.1"/>
    </source>
</evidence>
<evidence type="ECO:0000259" key="1">
    <source>
        <dbReference type="Pfam" id="PF12146"/>
    </source>
</evidence>
<dbReference type="SUPFAM" id="SSF53474">
    <property type="entry name" value="alpha/beta-Hydrolases"/>
    <property type="match status" value="1"/>
</dbReference>
<evidence type="ECO:0000313" key="3">
    <source>
        <dbReference type="Proteomes" id="UP000466607"/>
    </source>
</evidence>
<dbReference type="GO" id="GO:0016787">
    <property type="term" value="F:hydrolase activity"/>
    <property type="evidence" value="ECO:0007669"/>
    <property type="project" value="UniProtKB-KW"/>
</dbReference>
<organism evidence="2 3">
    <name type="scientific">Mycolicibacterium litorale</name>
    <dbReference type="NCBI Taxonomy" id="758802"/>
    <lineage>
        <taxon>Bacteria</taxon>
        <taxon>Bacillati</taxon>
        <taxon>Actinomycetota</taxon>
        <taxon>Actinomycetes</taxon>
        <taxon>Mycobacteriales</taxon>
        <taxon>Mycobacteriaceae</taxon>
        <taxon>Mycolicibacterium</taxon>
    </lineage>
</organism>
<keyword evidence="3" id="KW-1185">Reference proteome</keyword>
<feature type="domain" description="Serine aminopeptidase S33" evidence="1">
    <location>
        <begin position="86"/>
        <end position="232"/>
    </location>
</feature>
<dbReference type="PANTHER" id="PTHR11614">
    <property type="entry name" value="PHOSPHOLIPASE-RELATED"/>
    <property type="match status" value="1"/>
</dbReference>
<dbReference type="Gene3D" id="3.40.50.1820">
    <property type="entry name" value="alpha/beta hydrolase"/>
    <property type="match status" value="1"/>
</dbReference>
<dbReference type="InterPro" id="IPR022742">
    <property type="entry name" value="Hydrolase_4"/>
</dbReference>
<accession>A0AAD1MU07</accession>
<dbReference type="InterPro" id="IPR029058">
    <property type="entry name" value="AB_hydrolase_fold"/>
</dbReference>
<dbReference type="EMBL" id="AP022586">
    <property type="protein sequence ID" value="BBY16588.1"/>
    <property type="molecule type" value="Genomic_DNA"/>
</dbReference>
<dbReference type="Pfam" id="PF12146">
    <property type="entry name" value="Hydrolase_4"/>
    <property type="match status" value="1"/>
</dbReference>
<keyword evidence="2" id="KW-0378">Hydrolase</keyword>
<proteinExistence type="predicted"/>